<keyword evidence="3" id="KW-1185">Reference proteome</keyword>
<name>A0A2I0L0I4_PUNGR</name>
<dbReference type="Proteomes" id="UP000233551">
    <property type="component" value="Unassembled WGS sequence"/>
</dbReference>
<comment type="caution">
    <text evidence="2">The sequence shown here is derived from an EMBL/GenBank/DDBJ whole genome shotgun (WGS) entry which is preliminary data.</text>
</comment>
<dbReference type="EMBL" id="PGOL01000219">
    <property type="protein sequence ID" value="PKI74238.1"/>
    <property type="molecule type" value="Genomic_DNA"/>
</dbReference>
<dbReference type="AlphaFoldDB" id="A0A2I0L0I4"/>
<evidence type="ECO:0000313" key="2">
    <source>
        <dbReference type="EMBL" id="PKI74238.1"/>
    </source>
</evidence>
<reference evidence="2 3" key="1">
    <citation type="submission" date="2017-11" db="EMBL/GenBank/DDBJ databases">
        <title>De-novo sequencing of pomegranate (Punica granatum L.) genome.</title>
        <authorList>
            <person name="Akparov Z."/>
            <person name="Amiraslanov A."/>
            <person name="Hajiyeva S."/>
            <person name="Abbasov M."/>
            <person name="Kaur K."/>
            <person name="Hamwieh A."/>
            <person name="Solovyev V."/>
            <person name="Salamov A."/>
            <person name="Braich B."/>
            <person name="Kosarev P."/>
            <person name="Mahmoud A."/>
            <person name="Hajiyev E."/>
            <person name="Babayeva S."/>
            <person name="Izzatullayeva V."/>
            <person name="Mammadov A."/>
            <person name="Mammadov A."/>
            <person name="Sharifova S."/>
            <person name="Ojaghi J."/>
            <person name="Eynullazada K."/>
            <person name="Bayramov B."/>
            <person name="Abdulazimova A."/>
            <person name="Shahmuradov I."/>
        </authorList>
    </citation>
    <scope>NUCLEOTIDE SEQUENCE [LARGE SCALE GENOMIC DNA]</scope>
    <source>
        <strain evidence="3">cv. AG2017</strain>
        <tissue evidence="2">Leaf</tissue>
    </source>
</reference>
<evidence type="ECO:0000313" key="3">
    <source>
        <dbReference type="Proteomes" id="UP000233551"/>
    </source>
</evidence>
<gene>
    <name evidence="2" type="ORF">CRG98_005359</name>
</gene>
<organism evidence="2 3">
    <name type="scientific">Punica granatum</name>
    <name type="common">Pomegranate</name>
    <dbReference type="NCBI Taxonomy" id="22663"/>
    <lineage>
        <taxon>Eukaryota</taxon>
        <taxon>Viridiplantae</taxon>
        <taxon>Streptophyta</taxon>
        <taxon>Embryophyta</taxon>
        <taxon>Tracheophyta</taxon>
        <taxon>Spermatophyta</taxon>
        <taxon>Magnoliopsida</taxon>
        <taxon>eudicotyledons</taxon>
        <taxon>Gunneridae</taxon>
        <taxon>Pentapetalae</taxon>
        <taxon>rosids</taxon>
        <taxon>malvids</taxon>
        <taxon>Myrtales</taxon>
        <taxon>Lythraceae</taxon>
        <taxon>Punica</taxon>
    </lineage>
</organism>
<feature type="region of interest" description="Disordered" evidence="1">
    <location>
        <begin position="79"/>
        <end position="100"/>
    </location>
</feature>
<protein>
    <submittedName>
        <fullName evidence="2">Uncharacterized protein</fullName>
    </submittedName>
</protein>
<accession>A0A2I0L0I4</accession>
<sequence>MTIDMTPGYLGGSHGRTEEARRAFKSRVSGNRLTAALVIAGSLGRQKRLEPGPWTFLEFPRRALSSMTLVSRANTFGRVPYDPHSPHDKKSTVRPTTLEPPAASSKVPFGVVSHYARLLILSLTTLSNRYNLSSPHHPSRVSRGLSVQQLLSELFSDFEALASRPETRYNILTT</sequence>
<evidence type="ECO:0000256" key="1">
    <source>
        <dbReference type="SAM" id="MobiDB-lite"/>
    </source>
</evidence>
<proteinExistence type="predicted"/>